<dbReference type="OrthoDB" id="7596241at2"/>
<evidence type="ECO:0000256" key="1">
    <source>
        <dbReference type="SAM" id="Phobius"/>
    </source>
</evidence>
<keyword evidence="1" id="KW-0812">Transmembrane</keyword>
<gene>
    <name evidence="2" type="ORF">MT2528_2809</name>
    <name evidence="3" type="ORF">NVI5450_3002</name>
</gene>
<dbReference type="Proteomes" id="UP000183794">
    <property type="component" value="Unassembled WGS sequence"/>
</dbReference>
<dbReference type="EMBL" id="FPLJ01000062">
    <property type="protein sequence ID" value="SGY94553.1"/>
    <property type="molecule type" value="Genomic_DNA"/>
</dbReference>
<dbReference type="AlphaFoldDB" id="A0A090K3A1"/>
<protein>
    <submittedName>
        <fullName evidence="3">NapE protein</fullName>
    </submittedName>
</protein>
<sequence length="57" mass="6560">MKQQASNVEVKNVEKKGEWKLFVFLTVFLFPILATVSVFGYGFVIWMSHILFGLPSH</sequence>
<dbReference type="PATRIC" id="fig|80854.5.peg.206"/>
<dbReference type="Proteomes" id="UP000182660">
    <property type="component" value="Unassembled WGS sequence"/>
</dbReference>
<evidence type="ECO:0000313" key="5">
    <source>
        <dbReference type="Proteomes" id="UP000183794"/>
    </source>
</evidence>
<keyword evidence="1" id="KW-0472">Membrane</keyword>
<dbReference type="EMBL" id="FPLD01000079">
    <property type="protein sequence ID" value="SGZ06090.1"/>
    <property type="molecule type" value="Genomic_DNA"/>
</dbReference>
<dbReference type="Pfam" id="PF06796">
    <property type="entry name" value="NapE"/>
    <property type="match status" value="1"/>
</dbReference>
<reference evidence="3 5" key="2">
    <citation type="submission" date="2016-11" db="EMBL/GenBank/DDBJ databases">
        <authorList>
            <person name="Jaros S."/>
            <person name="Januszkiewicz K."/>
            <person name="Wedrychowicz H."/>
        </authorList>
    </citation>
    <scope>NUCLEOTIDE SEQUENCE [LARGE SCALE GENOMIC DNA]</scope>
    <source>
        <strain evidence="3">NVI 5450</strain>
    </source>
</reference>
<accession>A0A090K3A1</accession>
<proteinExistence type="predicted"/>
<evidence type="ECO:0000313" key="4">
    <source>
        <dbReference type="Proteomes" id="UP000182660"/>
    </source>
</evidence>
<keyword evidence="4" id="KW-1185">Reference proteome</keyword>
<dbReference type="RefSeq" id="WP_045108684.1">
    <property type="nucleotide sequence ID" value="NZ_CAWQZC010000079.1"/>
</dbReference>
<dbReference type="HOGENOM" id="CLU_200276_2_1_6"/>
<dbReference type="STRING" id="80854.MVIS_0198"/>
<dbReference type="InterPro" id="IPR010649">
    <property type="entry name" value="NapE_TorE"/>
</dbReference>
<evidence type="ECO:0000313" key="2">
    <source>
        <dbReference type="EMBL" id="SGY94553.1"/>
    </source>
</evidence>
<keyword evidence="1" id="KW-1133">Transmembrane helix</keyword>
<dbReference type="KEGG" id="mvs:MVIS_0198"/>
<feature type="transmembrane region" description="Helical" evidence="1">
    <location>
        <begin position="21"/>
        <end position="47"/>
    </location>
</feature>
<reference evidence="2 4" key="1">
    <citation type="submission" date="2016-11" db="EMBL/GenBank/DDBJ databases">
        <authorList>
            <person name="Klemetsen T."/>
        </authorList>
    </citation>
    <scope>NUCLEOTIDE SEQUENCE [LARGE SCALE GENOMIC DNA]</scope>
    <source>
        <strain evidence="2">MT 2528</strain>
    </source>
</reference>
<dbReference type="GeneID" id="61296642"/>
<organism evidence="3 5">
    <name type="scientific">Moritella viscosa</name>
    <dbReference type="NCBI Taxonomy" id="80854"/>
    <lineage>
        <taxon>Bacteria</taxon>
        <taxon>Pseudomonadati</taxon>
        <taxon>Pseudomonadota</taxon>
        <taxon>Gammaproteobacteria</taxon>
        <taxon>Alteromonadales</taxon>
        <taxon>Moritellaceae</taxon>
        <taxon>Moritella</taxon>
    </lineage>
</organism>
<name>A0A090K3A1_9GAMM</name>
<evidence type="ECO:0000313" key="3">
    <source>
        <dbReference type="EMBL" id="SGZ06090.1"/>
    </source>
</evidence>